<dbReference type="Proteomes" id="UP000199103">
    <property type="component" value="Chromosome I"/>
</dbReference>
<keyword evidence="2" id="KW-0472">Membrane</keyword>
<evidence type="ECO:0000256" key="2">
    <source>
        <dbReference type="SAM" id="Phobius"/>
    </source>
</evidence>
<dbReference type="CDD" id="cd06530">
    <property type="entry name" value="S26_SPase_I"/>
    <property type="match status" value="1"/>
</dbReference>
<dbReference type="AlphaFoldDB" id="A0A1H1QZV4"/>
<feature type="compositionally biased region" description="Basic and acidic residues" evidence="1">
    <location>
        <begin position="482"/>
        <end position="516"/>
    </location>
</feature>
<sequence>MINIGIQKIAREVALTLGAALGLLCLLGAVATPLFGIRLLVFQSGSMSPTIGTGGAAVTRTVPAGDLERGDIVSVTSSDGTRVTHRITDVTHNGDRARLTLRGDANSGPDRERYTVTSADRVIWHADGLGYLLRTLASPYVIFVAGGAALGLLVLAFRRPSRQPHDNAANTTPAVAVDAGAQRGSRRPKIIGTAVALAALGGGGLAAGLTGGASSIAPTLASFTDTAEVDGDFATMTVPTPAASTIANDDDDVDCTNGTWLSGVVWVGWSNLSNQPANYRYLVDVYFTDPTSPDVTYTVTDKMATIRHGDLKHGTGTYHARVSGALAGTSWRSAESLERTIEVGSGGTDIRCNGPYTRAAASAAKKAERSDTADSDGTTSSDAKSTESKGADTKAADADKSDAEKSDEEAADAEKSGAEKSDEEAADAEQADAEKSDAKDSDAKDAEDQAADGKEADDKAVDNGDADAKDSDKADPAVCADSTDKQDSSDEQKDDTKDSRSDNSSQRESDGPRSDDPASCADTSADQKDSDDDQDPAVRDEDRNR</sequence>
<feature type="compositionally biased region" description="Acidic residues" evidence="1">
    <location>
        <begin position="421"/>
        <end position="431"/>
    </location>
</feature>
<keyword evidence="2" id="KW-1133">Transmembrane helix</keyword>
<dbReference type="RefSeq" id="WP_091522180.1">
    <property type="nucleotide sequence ID" value="NZ_LT629772.1"/>
</dbReference>
<name>A0A1H1QZV4_9ACTN</name>
<feature type="region of interest" description="Disordered" evidence="1">
    <location>
        <begin position="361"/>
        <end position="545"/>
    </location>
</feature>
<dbReference type="OrthoDB" id="3790724at2"/>
<evidence type="ECO:0000313" key="4">
    <source>
        <dbReference type="Proteomes" id="UP000199103"/>
    </source>
</evidence>
<protein>
    <submittedName>
        <fullName evidence="3">Signal peptidase I</fullName>
    </submittedName>
</protein>
<proteinExistence type="predicted"/>
<keyword evidence="2" id="KW-0812">Transmembrane</keyword>
<evidence type="ECO:0000313" key="3">
    <source>
        <dbReference type="EMBL" id="SDS29054.1"/>
    </source>
</evidence>
<organism evidence="3 4">
    <name type="scientific">Microlunatus soli</name>
    <dbReference type="NCBI Taxonomy" id="630515"/>
    <lineage>
        <taxon>Bacteria</taxon>
        <taxon>Bacillati</taxon>
        <taxon>Actinomycetota</taxon>
        <taxon>Actinomycetes</taxon>
        <taxon>Propionibacteriales</taxon>
        <taxon>Propionibacteriaceae</taxon>
        <taxon>Microlunatus</taxon>
    </lineage>
</organism>
<dbReference type="InterPro" id="IPR019533">
    <property type="entry name" value="Peptidase_S26"/>
</dbReference>
<feature type="compositionally biased region" description="Basic and acidic residues" evidence="1">
    <location>
        <begin position="384"/>
        <end position="404"/>
    </location>
</feature>
<dbReference type="GO" id="GO:0006465">
    <property type="term" value="P:signal peptide processing"/>
    <property type="evidence" value="ECO:0007669"/>
    <property type="project" value="InterPro"/>
</dbReference>
<feature type="transmembrane region" description="Helical" evidence="2">
    <location>
        <begin position="190"/>
        <end position="209"/>
    </location>
</feature>
<feature type="compositionally biased region" description="Basic and acidic residues" evidence="1">
    <location>
        <begin position="432"/>
        <end position="475"/>
    </location>
</feature>
<dbReference type="GO" id="GO:0004252">
    <property type="term" value="F:serine-type endopeptidase activity"/>
    <property type="evidence" value="ECO:0007669"/>
    <property type="project" value="InterPro"/>
</dbReference>
<keyword evidence="4" id="KW-1185">Reference proteome</keyword>
<gene>
    <name evidence="3" type="ORF">SAMN04489812_1457</name>
</gene>
<dbReference type="STRING" id="630515.SAMN04489812_1457"/>
<accession>A0A1H1QZV4</accession>
<reference evidence="3 4" key="1">
    <citation type="submission" date="2016-10" db="EMBL/GenBank/DDBJ databases">
        <authorList>
            <person name="de Groot N.N."/>
        </authorList>
    </citation>
    <scope>NUCLEOTIDE SEQUENCE [LARGE SCALE GENOMIC DNA]</scope>
    <source>
        <strain evidence="3 4">DSM 21800</strain>
    </source>
</reference>
<evidence type="ECO:0000256" key="1">
    <source>
        <dbReference type="SAM" id="MobiDB-lite"/>
    </source>
</evidence>
<feature type="compositionally biased region" description="Basic and acidic residues" evidence="1">
    <location>
        <begin position="536"/>
        <end position="545"/>
    </location>
</feature>
<feature type="transmembrane region" description="Helical" evidence="2">
    <location>
        <begin position="137"/>
        <end position="157"/>
    </location>
</feature>
<dbReference type="EMBL" id="LT629772">
    <property type="protein sequence ID" value="SDS29054.1"/>
    <property type="molecule type" value="Genomic_DNA"/>
</dbReference>